<protein>
    <submittedName>
        <fullName evidence="5">Group III truncated hemoglobin</fullName>
    </submittedName>
</protein>
<reference evidence="5 6" key="1">
    <citation type="submission" date="2020-10" db="EMBL/GenBank/DDBJ databases">
        <title>complete genome sequencing of Lysobacter sp. H23M41.</title>
        <authorList>
            <person name="Bae J.-W."/>
            <person name="Lee S.-Y."/>
        </authorList>
    </citation>
    <scope>NUCLEOTIDE SEQUENCE [LARGE SCALE GENOMIC DNA]</scope>
    <source>
        <strain evidence="5 6">H23M41</strain>
    </source>
</reference>
<evidence type="ECO:0000256" key="2">
    <source>
        <dbReference type="ARBA" id="ARBA00022617"/>
    </source>
</evidence>
<proteinExistence type="predicted"/>
<name>A0A7S6ZV38_9GAMM</name>
<dbReference type="InterPro" id="IPR009050">
    <property type="entry name" value="Globin-like_sf"/>
</dbReference>
<dbReference type="Pfam" id="PF01152">
    <property type="entry name" value="Bac_globin"/>
    <property type="match status" value="1"/>
</dbReference>
<dbReference type="Gene3D" id="1.10.490.10">
    <property type="entry name" value="Globins"/>
    <property type="match status" value="1"/>
</dbReference>
<evidence type="ECO:0000313" key="6">
    <source>
        <dbReference type="Proteomes" id="UP000593932"/>
    </source>
</evidence>
<dbReference type="InterPro" id="IPR001486">
    <property type="entry name" value="Hemoglobin_trunc"/>
</dbReference>
<accession>A0A7S6ZV38</accession>
<dbReference type="RefSeq" id="WP_194035135.1">
    <property type="nucleotide sequence ID" value="NZ_CP063657.1"/>
</dbReference>
<dbReference type="SUPFAM" id="SSF46458">
    <property type="entry name" value="Globin-like"/>
    <property type="match status" value="1"/>
</dbReference>
<keyword evidence="1" id="KW-0813">Transport</keyword>
<evidence type="ECO:0000256" key="1">
    <source>
        <dbReference type="ARBA" id="ARBA00022448"/>
    </source>
</evidence>
<dbReference type="Proteomes" id="UP000593932">
    <property type="component" value="Chromosome"/>
</dbReference>
<dbReference type="CDD" id="cd08916">
    <property type="entry name" value="TrHb3_P"/>
    <property type="match status" value="1"/>
</dbReference>
<gene>
    <name evidence="5" type="ORF">INQ42_03350</name>
</gene>
<evidence type="ECO:0000313" key="5">
    <source>
        <dbReference type="EMBL" id="QOW22640.1"/>
    </source>
</evidence>
<evidence type="ECO:0000256" key="3">
    <source>
        <dbReference type="ARBA" id="ARBA00022723"/>
    </source>
</evidence>
<dbReference type="EMBL" id="CP063657">
    <property type="protein sequence ID" value="QOW22640.1"/>
    <property type="molecule type" value="Genomic_DNA"/>
</dbReference>
<keyword evidence="2" id="KW-0349">Heme</keyword>
<evidence type="ECO:0000256" key="4">
    <source>
        <dbReference type="ARBA" id="ARBA00023004"/>
    </source>
</evidence>
<dbReference type="InterPro" id="IPR012292">
    <property type="entry name" value="Globin/Proto"/>
</dbReference>
<keyword evidence="3" id="KW-0479">Metal-binding</keyword>
<sequence length="134" mass="15159">MSRETTQLTEQQLSDLVDRFYDRIQVHPTLGPVFNAAVDDWPAHKQLLTSFWSSVALGTRSYRGNPMAQHRGHDIHAGHFDEWLALWRETADEVLDAEHAALVHEYAKRIGRSLKYGLGLQEGVRSLELPIVGG</sequence>
<organism evidence="5 6">
    <name type="scientific">Novilysobacter avium</name>
    <dbReference type="NCBI Taxonomy" id="2781023"/>
    <lineage>
        <taxon>Bacteria</taxon>
        <taxon>Pseudomonadati</taxon>
        <taxon>Pseudomonadota</taxon>
        <taxon>Gammaproteobacteria</taxon>
        <taxon>Lysobacterales</taxon>
        <taxon>Lysobacteraceae</taxon>
        <taxon>Novilysobacter</taxon>
    </lineage>
</organism>
<keyword evidence="6" id="KW-1185">Reference proteome</keyword>
<keyword evidence="4" id="KW-0408">Iron</keyword>